<evidence type="ECO:0008006" key="4">
    <source>
        <dbReference type="Google" id="ProtNLM"/>
    </source>
</evidence>
<dbReference type="OrthoDB" id="1412382at2"/>
<proteinExistence type="predicted"/>
<evidence type="ECO:0000256" key="1">
    <source>
        <dbReference type="SAM" id="SignalP"/>
    </source>
</evidence>
<accession>A0A4Q7KCM0</accession>
<protein>
    <recommendedName>
        <fullName evidence="4">GH26 domain-containing protein</fullName>
    </recommendedName>
</protein>
<keyword evidence="3" id="KW-1185">Reference proteome</keyword>
<gene>
    <name evidence="2" type="ORF">EV193_11951</name>
</gene>
<keyword evidence="1" id="KW-0732">Signal</keyword>
<feature type="chain" id="PRO_5020288537" description="GH26 domain-containing protein" evidence="1">
    <location>
        <begin position="27"/>
        <end position="300"/>
    </location>
</feature>
<dbReference type="AlphaFoldDB" id="A0A4Q7KCM0"/>
<comment type="caution">
    <text evidence="2">The sequence shown here is derived from an EMBL/GenBank/DDBJ whole genome shotgun (WGS) entry which is preliminary data.</text>
</comment>
<sequence length="300" mass="32939">MGFRRTGWIIAALITAGVVGATVAYAAPGHESSTVDSRADGELRYFGYFGARMMADTGNHLPEVAGRSNLNHVNISDYDRYAPEVLDDCAPASCAVYTGFEMFAECDGENSPNCHLYPDYRERWLRLAEAVRPKLDKVAAFYLLDEPYHHGAKVADVATAARTIKETFPDAKVMLVEAGYKIASIEVPAEVDWIGFDDYCKSPAEVESILGALEERTRPEQGLFLFPQAAPLRMCGSLPGHTTDTELAALQHEYHAIAKRHPRVIGLMTFGFWVEGTAPTQLPETFAAHQRIAGEIIGGR</sequence>
<dbReference type="RefSeq" id="WP_130348782.1">
    <property type="nucleotide sequence ID" value="NZ_SGWQ01000019.1"/>
</dbReference>
<dbReference type="InterPro" id="IPR017853">
    <property type="entry name" value="GH"/>
</dbReference>
<reference evidence="2 3" key="1">
    <citation type="submission" date="2019-02" db="EMBL/GenBank/DDBJ databases">
        <title>Genomic Encyclopedia of Type Strains, Phase IV (KMG-IV): sequencing the most valuable type-strain genomes for metagenomic binning, comparative biology and taxonomic classification.</title>
        <authorList>
            <person name="Goeker M."/>
        </authorList>
    </citation>
    <scope>NUCLEOTIDE SEQUENCE [LARGE SCALE GENOMIC DNA]</scope>
    <source>
        <strain evidence="2 3">DSM 101727</strain>
    </source>
</reference>
<dbReference type="SUPFAM" id="SSF51445">
    <property type="entry name" value="(Trans)glycosidases"/>
    <property type="match status" value="1"/>
</dbReference>
<name>A0A4Q7KCM0_9PSEU</name>
<organism evidence="2 3">
    <name type="scientific">Herbihabitans rhizosphaerae</name>
    <dbReference type="NCBI Taxonomy" id="1872711"/>
    <lineage>
        <taxon>Bacteria</taxon>
        <taxon>Bacillati</taxon>
        <taxon>Actinomycetota</taxon>
        <taxon>Actinomycetes</taxon>
        <taxon>Pseudonocardiales</taxon>
        <taxon>Pseudonocardiaceae</taxon>
        <taxon>Herbihabitans</taxon>
    </lineage>
</organism>
<dbReference type="EMBL" id="SGWQ01000019">
    <property type="protein sequence ID" value="RZS29648.1"/>
    <property type="molecule type" value="Genomic_DNA"/>
</dbReference>
<feature type="signal peptide" evidence="1">
    <location>
        <begin position="1"/>
        <end position="26"/>
    </location>
</feature>
<evidence type="ECO:0000313" key="3">
    <source>
        <dbReference type="Proteomes" id="UP000294257"/>
    </source>
</evidence>
<evidence type="ECO:0000313" key="2">
    <source>
        <dbReference type="EMBL" id="RZS29648.1"/>
    </source>
</evidence>
<dbReference type="Proteomes" id="UP000294257">
    <property type="component" value="Unassembled WGS sequence"/>
</dbReference>